<evidence type="ECO:0000313" key="5">
    <source>
        <dbReference type="EMBL" id="SBW10720.1"/>
    </source>
</evidence>
<dbReference type="SUPFAM" id="SSF48008">
    <property type="entry name" value="GntR ligand-binding domain-like"/>
    <property type="match status" value="1"/>
</dbReference>
<dbReference type="SMART" id="SM00895">
    <property type="entry name" value="FCD"/>
    <property type="match status" value="1"/>
</dbReference>
<dbReference type="CDD" id="cd07377">
    <property type="entry name" value="WHTH_GntR"/>
    <property type="match status" value="1"/>
</dbReference>
<gene>
    <name evidence="5" type="ORF">KL86CLO1_13013</name>
</gene>
<dbReference type="InterPro" id="IPR000524">
    <property type="entry name" value="Tscrpt_reg_HTH_GntR"/>
</dbReference>
<feature type="domain" description="HTH gntR-type" evidence="4">
    <location>
        <begin position="5"/>
        <end position="73"/>
    </location>
</feature>
<accession>A0A212KG70</accession>
<dbReference type="Pfam" id="PF07729">
    <property type="entry name" value="FCD"/>
    <property type="match status" value="1"/>
</dbReference>
<evidence type="ECO:0000256" key="1">
    <source>
        <dbReference type="ARBA" id="ARBA00023015"/>
    </source>
</evidence>
<dbReference type="SMART" id="SM00345">
    <property type="entry name" value="HTH_GNTR"/>
    <property type="match status" value="1"/>
</dbReference>
<dbReference type="Pfam" id="PF00392">
    <property type="entry name" value="GntR"/>
    <property type="match status" value="1"/>
</dbReference>
<sequence>MPYSTQATNQVFEYITHKIKTRQWVPGTKIATETQLCQELGVSRAAVRQAIEKLSALRVLRKLQGSGTYVEEFEQTSLSGLIYYPVTRHTMKTVLEFRRMFDSYSTELFIQKCTQEDIAKLRKNYSEMSEASSDHERFRYLDNEFHDLIAKGTRNPIIAQISDLLTDLLREHQSALYSSVGPEHAIQYHGMILSCIEQGNAELAGIYARMHIDNSLHTLEETPEEAPKLYAEK</sequence>
<evidence type="ECO:0000256" key="3">
    <source>
        <dbReference type="ARBA" id="ARBA00023163"/>
    </source>
</evidence>
<proteinExistence type="predicted"/>
<dbReference type="GO" id="GO:0003700">
    <property type="term" value="F:DNA-binding transcription factor activity"/>
    <property type="evidence" value="ECO:0007669"/>
    <property type="project" value="InterPro"/>
</dbReference>
<dbReference type="AlphaFoldDB" id="A0A212KG70"/>
<protein>
    <submittedName>
        <fullName evidence="5">Putative Transcriptional regulator, GntR family</fullName>
    </submittedName>
</protein>
<organism evidence="5">
    <name type="scientific">uncultured Eubacteriales bacterium</name>
    <dbReference type="NCBI Taxonomy" id="172733"/>
    <lineage>
        <taxon>Bacteria</taxon>
        <taxon>Bacillati</taxon>
        <taxon>Bacillota</taxon>
        <taxon>Clostridia</taxon>
        <taxon>Eubacteriales</taxon>
        <taxon>environmental samples</taxon>
    </lineage>
</organism>
<reference evidence="5" key="1">
    <citation type="submission" date="2016-04" db="EMBL/GenBank/DDBJ databases">
        <authorList>
            <person name="Evans L.H."/>
            <person name="Alamgir A."/>
            <person name="Owens N."/>
            <person name="Weber N.D."/>
            <person name="Virtaneva K."/>
            <person name="Barbian K."/>
            <person name="Babar A."/>
            <person name="Rosenke K."/>
        </authorList>
    </citation>
    <scope>NUCLEOTIDE SEQUENCE</scope>
    <source>
        <strain evidence="5">86</strain>
    </source>
</reference>
<keyword evidence="3" id="KW-0804">Transcription</keyword>
<dbReference type="Gene3D" id="1.10.10.10">
    <property type="entry name" value="Winged helix-like DNA-binding domain superfamily/Winged helix DNA-binding domain"/>
    <property type="match status" value="1"/>
</dbReference>
<name>A0A212KG70_9FIRM</name>
<dbReference type="GO" id="GO:0003677">
    <property type="term" value="F:DNA binding"/>
    <property type="evidence" value="ECO:0007669"/>
    <property type="project" value="UniProtKB-KW"/>
</dbReference>
<evidence type="ECO:0000256" key="2">
    <source>
        <dbReference type="ARBA" id="ARBA00023125"/>
    </source>
</evidence>
<dbReference type="InterPro" id="IPR011711">
    <property type="entry name" value="GntR_C"/>
</dbReference>
<dbReference type="Gene3D" id="1.20.120.530">
    <property type="entry name" value="GntR ligand-binding domain-like"/>
    <property type="match status" value="1"/>
</dbReference>
<keyword evidence="2" id="KW-0238">DNA-binding</keyword>
<evidence type="ECO:0000259" key="4">
    <source>
        <dbReference type="PROSITE" id="PS50949"/>
    </source>
</evidence>
<dbReference type="SUPFAM" id="SSF46785">
    <property type="entry name" value="Winged helix' DNA-binding domain"/>
    <property type="match status" value="1"/>
</dbReference>
<dbReference type="InterPro" id="IPR036390">
    <property type="entry name" value="WH_DNA-bd_sf"/>
</dbReference>
<keyword evidence="1" id="KW-0805">Transcription regulation</keyword>
<dbReference type="PROSITE" id="PS50949">
    <property type="entry name" value="HTH_GNTR"/>
    <property type="match status" value="1"/>
</dbReference>
<dbReference type="InterPro" id="IPR008920">
    <property type="entry name" value="TF_FadR/GntR_C"/>
</dbReference>
<dbReference type="EMBL" id="FLUN01000001">
    <property type="protein sequence ID" value="SBW10720.1"/>
    <property type="molecule type" value="Genomic_DNA"/>
</dbReference>
<dbReference type="InterPro" id="IPR036388">
    <property type="entry name" value="WH-like_DNA-bd_sf"/>
</dbReference>
<dbReference type="PANTHER" id="PTHR43537">
    <property type="entry name" value="TRANSCRIPTIONAL REGULATOR, GNTR FAMILY"/>
    <property type="match status" value="1"/>
</dbReference>
<dbReference type="PANTHER" id="PTHR43537:SF5">
    <property type="entry name" value="UXU OPERON TRANSCRIPTIONAL REGULATOR"/>
    <property type="match status" value="1"/>
</dbReference>